<dbReference type="InterPro" id="IPR029064">
    <property type="entry name" value="Ribosomal_eL30-like_sf"/>
</dbReference>
<evidence type="ECO:0000313" key="2">
    <source>
        <dbReference type="Proteomes" id="UP000248534"/>
    </source>
</evidence>
<evidence type="ECO:0000313" key="1">
    <source>
        <dbReference type="EMBL" id="SQF71565.1"/>
    </source>
</evidence>
<dbReference type="EMBL" id="LS483364">
    <property type="protein sequence ID" value="SQF71565.1"/>
    <property type="molecule type" value="Genomic_DNA"/>
</dbReference>
<dbReference type="Pfam" id="PF07997">
    <property type="entry name" value="DUF1694"/>
    <property type="match status" value="1"/>
</dbReference>
<dbReference type="InterPro" id="IPR012543">
    <property type="entry name" value="DUF1694"/>
</dbReference>
<gene>
    <name evidence="1" type="ORF">NCTC11086_01509</name>
</gene>
<sequence>MHKKTIPNLLYNKSFSSKSEQIFNLLEILLLWYNFIMTDINKVIMEKAQGGVKLNPDEQRRFLGTFEERVLASCSIEQANETLIRSHFKEMLSSIMKNCRPVIVKISPEVESGNQIFYLKTAKELGCQATIVSSDYQSSPFGLIVHSDHLVQVDDKDMSQQFASLLQPAEKPVKEKRSLWKKWFG</sequence>
<accession>A0A2X3Y5P2</accession>
<organism evidence="1 2">
    <name type="scientific">Streptococcus sanguinis</name>
    <dbReference type="NCBI Taxonomy" id="1305"/>
    <lineage>
        <taxon>Bacteria</taxon>
        <taxon>Bacillati</taxon>
        <taxon>Bacillota</taxon>
        <taxon>Bacilli</taxon>
        <taxon>Lactobacillales</taxon>
        <taxon>Streptococcaceae</taxon>
        <taxon>Streptococcus</taxon>
    </lineage>
</organism>
<dbReference type="PIRSF" id="PIRSF034303">
    <property type="entry name" value="DUF1694"/>
    <property type="match status" value="1"/>
</dbReference>
<proteinExistence type="predicted"/>
<protein>
    <submittedName>
        <fullName evidence="1">Uncharacterized conserved protein</fullName>
    </submittedName>
</protein>
<reference evidence="1 2" key="1">
    <citation type="submission" date="2018-06" db="EMBL/GenBank/DDBJ databases">
        <authorList>
            <consortium name="Pathogen Informatics"/>
            <person name="Doyle S."/>
        </authorList>
    </citation>
    <scope>NUCLEOTIDE SEQUENCE [LARGE SCALE GENOMIC DNA]</scope>
    <source>
        <strain evidence="1 2">NCTC11086</strain>
    </source>
</reference>
<dbReference type="SUPFAM" id="SSF160515">
    <property type="entry name" value="YueI-like"/>
    <property type="match status" value="1"/>
</dbReference>
<dbReference type="Proteomes" id="UP000248534">
    <property type="component" value="Chromosome 1"/>
</dbReference>
<dbReference type="AlphaFoldDB" id="A0A2X3Y5P2"/>
<dbReference type="Gene3D" id="3.30.1330.30">
    <property type="match status" value="1"/>
</dbReference>
<name>A0A2X3Y5P2_STRSA</name>